<dbReference type="GO" id="GO:0030686">
    <property type="term" value="C:90S preribosome"/>
    <property type="evidence" value="ECO:0007669"/>
    <property type="project" value="TreeGrafter"/>
</dbReference>
<name>A0A835DBB4_TETSI</name>
<sequence>MGLNLFDGSGSDDDDISKIEINKDFARRFEHNKKREDLQRLDELKKKGLVDDSEGSSSESEDDDEKLISSDKRDLQFLDALVKIKKQDPILKQKDVKLFESDDEESEEEENGEKPKASREKPMYLKDVVAKHLIEEGPEFEEKLSKSGLKSYPEEQEELRRAFLNAAEEAFDGDGGDLLTEKDKNKGDDVEEGDNDEIHKRLDEYFGADQKLDENEMFLKNFFLNKMWIDKEDKVEKSSQGDLFGVSEDEEEIEKQEKYEADYNFRYEEGAGDRVLGHARFTEGSVRKKTNARKLQRKSKEERMAQAEFERKEELKHLKNLKKKDIIEKLEKIREIAGISEGVCPLNEDDLEEDFDPKEYDRKMKETFDADYYEAEDADPEFCSDRDEDDLEKPNFDKEDELLGLPQDWNVCGSGEGFLAAREKVLKCKADRENVELSDGHNQEEEMPEEGKRKKKRKISLREKVDLDKELEEYYKLDYEDTIGDLKTRFKYTSVPSKRYGLRAEQILMMDDKELNQYVSLKKLAPYREKEWKIPEIKRYNHIMKHKLVLKGEKLEDQKAGKKRKLKGDGRMKIVETEEIRQRQKQLEESNGEVGTTSRRSKRRRRQAELKLSQSRLMAYGKTPHKPKSKKKAKSTDISSH</sequence>
<dbReference type="OrthoDB" id="10252032at2759"/>
<accession>A0A835DBB4</accession>
<keyword evidence="5" id="KW-1185">Reference proteome</keyword>
<dbReference type="PANTHER" id="PTHR14490">
    <property type="entry name" value="ZINC FINGER, ZZ TYPE"/>
    <property type="match status" value="1"/>
</dbReference>
<evidence type="ECO:0000313" key="4">
    <source>
        <dbReference type="EMBL" id="KAF8397333.1"/>
    </source>
</evidence>
<dbReference type="Proteomes" id="UP000655225">
    <property type="component" value="Unassembled WGS sequence"/>
</dbReference>
<feature type="region of interest" description="Disordered" evidence="2">
    <location>
        <begin position="554"/>
        <end position="641"/>
    </location>
</feature>
<dbReference type="GO" id="GO:0005730">
    <property type="term" value="C:nucleolus"/>
    <property type="evidence" value="ECO:0007669"/>
    <property type="project" value="TreeGrafter"/>
</dbReference>
<dbReference type="EMBL" id="JABCRI010000011">
    <property type="protein sequence ID" value="KAF8397333.1"/>
    <property type="molecule type" value="Genomic_DNA"/>
</dbReference>
<feature type="compositionally biased region" description="Basic and acidic residues" evidence="2">
    <location>
        <begin position="433"/>
        <end position="452"/>
    </location>
</feature>
<feature type="compositionally biased region" description="Acidic residues" evidence="2">
    <location>
        <begin position="101"/>
        <end position="111"/>
    </location>
</feature>
<organism evidence="4 5">
    <name type="scientific">Tetracentron sinense</name>
    <name type="common">Spur-leaf</name>
    <dbReference type="NCBI Taxonomy" id="13715"/>
    <lineage>
        <taxon>Eukaryota</taxon>
        <taxon>Viridiplantae</taxon>
        <taxon>Streptophyta</taxon>
        <taxon>Embryophyta</taxon>
        <taxon>Tracheophyta</taxon>
        <taxon>Spermatophyta</taxon>
        <taxon>Magnoliopsida</taxon>
        <taxon>Trochodendrales</taxon>
        <taxon>Trochodendraceae</taxon>
        <taxon>Tetracentron</taxon>
    </lineage>
</organism>
<dbReference type="OMA" id="WDNYDPR"/>
<feature type="region of interest" description="Disordered" evidence="2">
    <location>
        <begin position="172"/>
        <end position="198"/>
    </location>
</feature>
<evidence type="ECO:0000259" key="3">
    <source>
        <dbReference type="Pfam" id="PF12936"/>
    </source>
</evidence>
<dbReference type="PANTHER" id="PTHR14490:SF5">
    <property type="entry name" value="PROTEIN KRI1 HOMOLOG"/>
    <property type="match status" value="1"/>
</dbReference>
<feature type="region of interest" description="Disordered" evidence="2">
    <location>
        <begin position="433"/>
        <end position="455"/>
    </location>
</feature>
<feature type="domain" description="Kri1-like C-terminal" evidence="3">
    <location>
        <begin position="467"/>
        <end position="547"/>
    </location>
</feature>
<feature type="compositionally biased region" description="Basic and acidic residues" evidence="2">
    <location>
        <begin position="179"/>
        <end position="188"/>
    </location>
</feature>
<feature type="compositionally biased region" description="Acidic residues" evidence="2">
    <location>
        <begin position="51"/>
        <end position="65"/>
    </location>
</feature>
<dbReference type="Pfam" id="PF12936">
    <property type="entry name" value="Kri1_C"/>
    <property type="match status" value="1"/>
</dbReference>
<dbReference type="AlphaFoldDB" id="A0A835DBB4"/>
<feature type="compositionally biased region" description="Basic residues" evidence="2">
    <location>
        <begin position="623"/>
        <end position="633"/>
    </location>
</feature>
<evidence type="ECO:0000313" key="5">
    <source>
        <dbReference type="Proteomes" id="UP000655225"/>
    </source>
</evidence>
<feature type="compositionally biased region" description="Basic and acidic residues" evidence="2">
    <location>
        <begin position="112"/>
        <end position="122"/>
    </location>
</feature>
<comment type="caution">
    <text evidence="4">The sequence shown here is derived from an EMBL/GenBank/DDBJ whole genome shotgun (WGS) entry which is preliminary data.</text>
</comment>
<protein>
    <recommendedName>
        <fullName evidence="3">Kri1-like C-terminal domain-containing protein</fullName>
    </recommendedName>
</protein>
<evidence type="ECO:0000256" key="1">
    <source>
        <dbReference type="ARBA" id="ARBA00007473"/>
    </source>
</evidence>
<reference evidence="4 5" key="1">
    <citation type="submission" date="2020-04" db="EMBL/GenBank/DDBJ databases">
        <title>Plant Genome Project.</title>
        <authorList>
            <person name="Zhang R.-G."/>
        </authorList>
    </citation>
    <scope>NUCLEOTIDE SEQUENCE [LARGE SCALE GENOMIC DNA]</scope>
    <source>
        <strain evidence="4">YNK0</strain>
        <tissue evidence="4">Leaf</tissue>
    </source>
</reference>
<dbReference type="InterPro" id="IPR024626">
    <property type="entry name" value="Kri1-like_C"/>
</dbReference>
<dbReference type="InterPro" id="IPR018034">
    <property type="entry name" value="Kri1"/>
</dbReference>
<evidence type="ECO:0000256" key="2">
    <source>
        <dbReference type="SAM" id="MobiDB-lite"/>
    </source>
</evidence>
<feature type="compositionally biased region" description="Basic and acidic residues" evidence="2">
    <location>
        <begin position="40"/>
        <end position="50"/>
    </location>
</feature>
<comment type="similarity">
    <text evidence="1">Belongs to the KRI1 family.</text>
</comment>
<feature type="region of interest" description="Disordered" evidence="2">
    <location>
        <begin position="40"/>
        <end position="69"/>
    </location>
</feature>
<dbReference type="GO" id="GO:0000447">
    <property type="term" value="P:endonucleolytic cleavage in ITS1 to separate SSU-rRNA from 5.8S rRNA and LSU-rRNA from tricistronic rRNA transcript (SSU-rRNA, 5.8S rRNA, LSU-rRNA)"/>
    <property type="evidence" value="ECO:0007669"/>
    <property type="project" value="TreeGrafter"/>
</dbReference>
<feature type="region of interest" description="Disordered" evidence="2">
    <location>
        <begin position="94"/>
        <end position="122"/>
    </location>
</feature>
<dbReference type="Pfam" id="PF05178">
    <property type="entry name" value="Kri1"/>
    <property type="match status" value="1"/>
</dbReference>
<proteinExistence type="inferred from homology"/>
<feature type="compositionally biased region" description="Basic and acidic residues" evidence="2">
    <location>
        <begin position="567"/>
        <end position="588"/>
    </location>
</feature>
<gene>
    <name evidence="4" type="ORF">HHK36_016246</name>
</gene>